<dbReference type="Proteomes" id="UP001396334">
    <property type="component" value="Unassembled WGS sequence"/>
</dbReference>
<protein>
    <submittedName>
        <fullName evidence="1">Uncharacterized protein</fullName>
    </submittedName>
</protein>
<organism evidence="1 2">
    <name type="scientific">Hibiscus sabdariffa</name>
    <name type="common">roselle</name>
    <dbReference type="NCBI Taxonomy" id="183260"/>
    <lineage>
        <taxon>Eukaryota</taxon>
        <taxon>Viridiplantae</taxon>
        <taxon>Streptophyta</taxon>
        <taxon>Embryophyta</taxon>
        <taxon>Tracheophyta</taxon>
        <taxon>Spermatophyta</taxon>
        <taxon>Magnoliopsida</taxon>
        <taxon>eudicotyledons</taxon>
        <taxon>Gunneridae</taxon>
        <taxon>Pentapetalae</taxon>
        <taxon>rosids</taxon>
        <taxon>malvids</taxon>
        <taxon>Malvales</taxon>
        <taxon>Malvaceae</taxon>
        <taxon>Malvoideae</taxon>
        <taxon>Hibiscus</taxon>
    </lineage>
</organism>
<proteinExistence type="predicted"/>
<keyword evidence="2" id="KW-1185">Reference proteome</keyword>
<name>A0ABR2T719_9ROSI</name>
<comment type="caution">
    <text evidence="1">The sequence shown here is derived from an EMBL/GenBank/DDBJ whole genome shotgun (WGS) entry which is preliminary data.</text>
</comment>
<reference evidence="1 2" key="1">
    <citation type="journal article" date="2024" name="G3 (Bethesda)">
        <title>Genome assembly of Hibiscus sabdariffa L. provides insights into metabolisms of medicinal natural products.</title>
        <authorList>
            <person name="Kim T."/>
        </authorList>
    </citation>
    <scope>NUCLEOTIDE SEQUENCE [LARGE SCALE GENOMIC DNA]</scope>
    <source>
        <strain evidence="1">TK-2024</strain>
        <tissue evidence="1">Old leaves</tissue>
    </source>
</reference>
<sequence length="87" mass="9908">MGFSKGRWVPVGGGYGDVKIIMESLDGDGFWVRWQVVMVSVKGNRAQIWLRVAVRVPTRFRIRSVDGGVEVDKRKLRRMKSIRSGET</sequence>
<evidence type="ECO:0000313" key="1">
    <source>
        <dbReference type="EMBL" id="KAK9033288.1"/>
    </source>
</evidence>
<evidence type="ECO:0000313" key="2">
    <source>
        <dbReference type="Proteomes" id="UP001396334"/>
    </source>
</evidence>
<accession>A0ABR2T719</accession>
<dbReference type="EMBL" id="JBBPBN010000008">
    <property type="protein sequence ID" value="KAK9033288.1"/>
    <property type="molecule type" value="Genomic_DNA"/>
</dbReference>
<gene>
    <name evidence="1" type="ORF">V6N11_018321</name>
</gene>